<dbReference type="Proteomes" id="UP001549749">
    <property type="component" value="Unassembled WGS sequence"/>
</dbReference>
<dbReference type="RefSeq" id="WP_354661052.1">
    <property type="nucleotide sequence ID" value="NZ_JBEXAC010000001.1"/>
</dbReference>
<protein>
    <submittedName>
        <fullName evidence="4">FecR family protein</fullName>
    </submittedName>
</protein>
<reference evidence="4 5" key="1">
    <citation type="submission" date="2024-06" db="EMBL/GenBank/DDBJ databases">
        <title>Chitinophaga defluvii sp. nov., isolated from municipal sewage.</title>
        <authorList>
            <person name="Zhang L."/>
        </authorList>
    </citation>
    <scope>NUCLEOTIDE SEQUENCE [LARGE SCALE GENOMIC DNA]</scope>
    <source>
        <strain evidence="4 5">H8</strain>
    </source>
</reference>
<dbReference type="InterPro" id="IPR012373">
    <property type="entry name" value="Ferrdict_sens_TM"/>
</dbReference>
<dbReference type="Pfam" id="PF04773">
    <property type="entry name" value="FecR"/>
    <property type="match status" value="1"/>
</dbReference>
<dbReference type="PANTHER" id="PTHR30273:SF2">
    <property type="entry name" value="PROTEIN FECR"/>
    <property type="match status" value="1"/>
</dbReference>
<dbReference type="InterPro" id="IPR006860">
    <property type="entry name" value="FecR"/>
</dbReference>
<sequence length="371" mass="41733">MKDDKIALLLSKKLAGDATGPELEELQQYLQQHPEEAFTCEIINGIKQDTDSNDEELRNPGKWAANNWSKLELALNEPDQAPALPDTPQSDYNLSPVRKLYWYKVAAAVAAIVILTTGYFYWNRTSAPVPNGIAKNQILMERGNRSSVTLPDGTLIWMNSSSKLTYGDDFARGNRDVYLEGEAYFNIRKDEEHPFIIHTKKMDIRVLGTVFNVKAYPEDPMTEAALLSGKISVVIKGEGEGRSSDIVLSPEQKLIVKNTAKPDGDFSMDALMDSAAAVKIVAVNCGEETTSCDEVGWVFNKLIFKDQTFQALAVRMERWYNVNIHFEDNSLKTETFNGVFEKENITEALKALQLTTDFSFRHEGNNIYLRK</sequence>
<dbReference type="PANTHER" id="PTHR30273">
    <property type="entry name" value="PERIPLASMIC SIGNAL SENSOR AND SIGMA FACTOR ACTIVATOR FECR-RELATED"/>
    <property type="match status" value="1"/>
</dbReference>
<name>A0ABV2T5W3_9BACT</name>
<feature type="transmembrane region" description="Helical" evidence="1">
    <location>
        <begin position="101"/>
        <end position="122"/>
    </location>
</feature>
<dbReference type="Pfam" id="PF16344">
    <property type="entry name" value="FecR_C"/>
    <property type="match status" value="1"/>
</dbReference>
<keyword evidence="1" id="KW-1133">Transmembrane helix</keyword>
<dbReference type="Gene3D" id="2.60.120.1440">
    <property type="match status" value="1"/>
</dbReference>
<proteinExistence type="predicted"/>
<evidence type="ECO:0000256" key="1">
    <source>
        <dbReference type="SAM" id="Phobius"/>
    </source>
</evidence>
<evidence type="ECO:0000313" key="4">
    <source>
        <dbReference type="EMBL" id="MET6998417.1"/>
    </source>
</evidence>
<evidence type="ECO:0000259" key="3">
    <source>
        <dbReference type="Pfam" id="PF16344"/>
    </source>
</evidence>
<evidence type="ECO:0000313" key="5">
    <source>
        <dbReference type="Proteomes" id="UP001549749"/>
    </source>
</evidence>
<keyword evidence="1" id="KW-0472">Membrane</keyword>
<accession>A0ABV2T5W3</accession>
<dbReference type="InterPro" id="IPR032508">
    <property type="entry name" value="FecR_C"/>
</dbReference>
<feature type="domain" description="Protein FecR C-terminal" evidence="3">
    <location>
        <begin position="301"/>
        <end position="369"/>
    </location>
</feature>
<comment type="caution">
    <text evidence="4">The sequence shown here is derived from an EMBL/GenBank/DDBJ whole genome shotgun (WGS) entry which is preliminary data.</text>
</comment>
<dbReference type="EMBL" id="JBEXAC010000001">
    <property type="protein sequence ID" value="MET6998417.1"/>
    <property type="molecule type" value="Genomic_DNA"/>
</dbReference>
<evidence type="ECO:0000259" key="2">
    <source>
        <dbReference type="Pfam" id="PF04773"/>
    </source>
</evidence>
<organism evidence="4 5">
    <name type="scientific">Chitinophaga defluvii</name>
    <dbReference type="NCBI Taxonomy" id="3163343"/>
    <lineage>
        <taxon>Bacteria</taxon>
        <taxon>Pseudomonadati</taxon>
        <taxon>Bacteroidota</taxon>
        <taxon>Chitinophagia</taxon>
        <taxon>Chitinophagales</taxon>
        <taxon>Chitinophagaceae</taxon>
        <taxon>Chitinophaga</taxon>
    </lineage>
</organism>
<keyword evidence="1" id="KW-0812">Transmembrane</keyword>
<dbReference type="PIRSF" id="PIRSF018266">
    <property type="entry name" value="FecR"/>
    <property type="match status" value="1"/>
</dbReference>
<dbReference type="Gene3D" id="3.55.50.30">
    <property type="match status" value="1"/>
</dbReference>
<keyword evidence="5" id="KW-1185">Reference proteome</keyword>
<feature type="domain" description="FecR protein" evidence="2">
    <location>
        <begin position="141"/>
        <end position="231"/>
    </location>
</feature>
<gene>
    <name evidence="4" type="ORF">ABR189_13600</name>
</gene>